<feature type="transmembrane region" description="Helical" evidence="1">
    <location>
        <begin position="436"/>
        <end position="455"/>
    </location>
</feature>
<evidence type="ECO:0000256" key="1">
    <source>
        <dbReference type="SAM" id="Phobius"/>
    </source>
</evidence>
<dbReference type="InterPro" id="IPR025738">
    <property type="entry name" value="BatD"/>
</dbReference>
<dbReference type="InterPro" id="IPR057699">
    <property type="entry name" value="DUF7939"/>
</dbReference>
<keyword evidence="1" id="KW-1133">Transmembrane helix</keyword>
<keyword evidence="1" id="KW-0812">Transmembrane</keyword>
<name>A0A3B0ZX93_9ZZZZ</name>
<protein>
    <submittedName>
        <fullName evidence="3">BatD</fullName>
    </submittedName>
</protein>
<reference evidence="3" key="1">
    <citation type="submission" date="2018-06" db="EMBL/GenBank/DDBJ databases">
        <authorList>
            <person name="Zhirakovskaya E."/>
        </authorList>
    </citation>
    <scope>NUCLEOTIDE SEQUENCE</scope>
</reference>
<dbReference type="Pfam" id="PF13584">
    <property type="entry name" value="BatD"/>
    <property type="match status" value="1"/>
</dbReference>
<keyword evidence="1" id="KW-0472">Membrane</keyword>
<accession>A0A3B0ZX93</accession>
<gene>
    <name evidence="3" type="ORF">MNBD_GAMMA23-1758</name>
</gene>
<feature type="domain" description="DUF7939" evidence="2">
    <location>
        <begin position="477"/>
        <end position="557"/>
    </location>
</feature>
<evidence type="ECO:0000259" key="2">
    <source>
        <dbReference type="Pfam" id="PF25607"/>
    </source>
</evidence>
<dbReference type="AlphaFoldDB" id="A0A3B0ZX93"/>
<organism evidence="3">
    <name type="scientific">hydrothermal vent metagenome</name>
    <dbReference type="NCBI Taxonomy" id="652676"/>
    <lineage>
        <taxon>unclassified sequences</taxon>
        <taxon>metagenomes</taxon>
        <taxon>ecological metagenomes</taxon>
    </lineage>
</organism>
<dbReference type="Pfam" id="PF25607">
    <property type="entry name" value="DUF7939"/>
    <property type="match status" value="1"/>
</dbReference>
<sequence>MTLNKKNKRLLLLISLLSLFSISNWLGAATISAQVDLNPVLLSDSFHLTYTAEGSVDNDPDFSHIRDKFDILNSAKSSNISIVNGNYTRSATWTLTLMAKQAGVFRIPPIPFGKDLSPEVKITVKKSLPASPTATGKNFILELVASKKSSYIQEQVIITLRLLVAQSISRYQFGSIKFNNADAIIEPLGKDTQYKTYRGTTPYIVVEKKVAVFPQQSGKLLVQPSIAEISIINQQSRNNFFDPFNSNAQTRRLRSNSITLNIKDRSTIYSGDNWLPSPSIKLIEDWPHNTEFRVGEPITRTITLMADNLTASQLPELEPLTVNNLKQYPDKPSLNNSKTTTGINAIRKEKIALIPTRPGVYTLPKIDLLWWNTQTNKIETAHISKREFTVLPAVANSPQQDHLLQPVPSKNSSTSKKNSTAYPAIATEIQCTANKWVWLSGLFLVLWIATLILWWRSKAKQQRPKENSIEKTSKLNTCLKLLKHACDRNNQQETKSALIGWAKIVFNDTQIINLSQISEHADEPLKSKILSLNACLYSMNNTSWQCMGIYDLCKKYRVSDTKTTKHANDTVLEPFVKK</sequence>
<evidence type="ECO:0000313" key="3">
    <source>
        <dbReference type="EMBL" id="VAW96381.1"/>
    </source>
</evidence>
<dbReference type="PANTHER" id="PTHR40940">
    <property type="entry name" value="PROTEIN BATD-RELATED"/>
    <property type="match status" value="1"/>
</dbReference>
<dbReference type="PANTHER" id="PTHR40940:SF1">
    <property type="entry name" value="PROTEIN BATD"/>
    <property type="match status" value="1"/>
</dbReference>
<proteinExistence type="predicted"/>
<dbReference type="EMBL" id="UOFT01000052">
    <property type="protein sequence ID" value="VAW96381.1"/>
    <property type="molecule type" value="Genomic_DNA"/>
</dbReference>